<keyword evidence="3" id="KW-1185">Reference proteome</keyword>
<dbReference type="RefSeq" id="WP_345458637.1">
    <property type="nucleotide sequence ID" value="NZ_BAABKG010000003.1"/>
</dbReference>
<organism evidence="2 3">
    <name type="scientific">Nocardioides marinquilinus</name>
    <dbReference type="NCBI Taxonomy" id="1210400"/>
    <lineage>
        <taxon>Bacteria</taxon>
        <taxon>Bacillati</taxon>
        <taxon>Actinomycetota</taxon>
        <taxon>Actinomycetes</taxon>
        <taxon>Propionibacteriales</taxon>
        <taxon>Nocardioidaceae</taxon>
        <taxon>Nocardioides</taxon>
    </lineage>
</organism>
<gene>
    <name evidence="2" type="ORF">GCM10023340_24030</name>
</gene>
<comment type="caution">
    <text evidence="2">The sequence shown here is derived from an EMBL/GenBank/DDBJ whole genome shotgun (WGS) entry which is preliminary data.</text>
</comment>
<protein>
    <submittedName>
        <fullName evidence="2">Uncharacterized protein</fullName>
    </submittedName>
</protein>
<dbReference type="Proteomes" id="UP001500221">
    <property type="component" value="Unassembled WGS sequence"/>
</dbReference>
<dbReference type="EMBL" id="BAABKG010000003">
    <property type="protein sequence ID" value="GAA5149157.1"/>
    <property type="molecule type" value="Genomic_DNA"/>
</dbReference>
<evidence type="ECO:0000313" key="2">
    <source>
        <dbReference type="EMBL" id="GAA5149157.1"/>
    </source>
</evidence>
<feature type="chain" id="PRO_5047010686" evidence="1">
    <location>
        <begin position="24"/>
        <end position="50"/>
    </location>
</feature>
<sequence>MSKFRALLVSALLATSLVGGAVAGTHAEAKAPTKTKSPIVMKNGGDSWCC</sequence>
<evidence type="ECO:0000313" key="3">
    <source>
        <dbReference type="Proteomes" id="UP001500221"/>
    </source>
</evidence>
<name>A0ABP9PQ86_9ACTN</name>
<keyword evidence="1" id="KW-0732">Signal</keyword>
<evidence type="ECO:0000256" key="1">
    <source>
        <dbReference type="SAM" id="SignalP"/>
    </source>
</evidence>
<reference evidence="3" key="1">
    <citation type="journal article" date="2019" name="Int. J. Syst. Evol. Microbiol.">
        <title>The Global Catalogue of Microorganisms (GCM) 10K type strain sequencing project: providing services to taxonomists for standard genome sequencing and annotation.</title>
        <authorList>
            <consortium name="The Broad Institute Genomics Platform"/>
            <consortium name="The Broad Institute Genome Sequencing Center for Infectious Disease"/>
            <person name="Wu L."/>
            <person name="Ma J."/>
        </authorList>
    </citation>
    <scope>NUCLEOTIDE SEQUENCE [LARGE SCALE GENOMIC DNA]</scope>
    <source>
        <strain evidence="3">JCM 18459</strain>
    </source>
</reference>
<proteinExistence type="predicted"/>
<feature type="signal peptide" evidence="1">
    <location>
        <begin position="1"/>
        <end position="23"/>
    </location>
</feature>
<accession>A0ABP9PQ86</accession>